<evidence type="ECO:0000313" key="4">
    <source>
        <dbReference type="Proteomes" id="UP000708208"/>
    </source>
</evidence>
<dbReference type="OrthoDB" id="6077919at2759"/>
<gene>
    <name evidence="3" type="ORF">AFUS01_LOCUS25283</name>
</gene>
<evidence type="ECO:0000313" key="3">
    <source>
        <dbReference type="EMBL" id="CAG7786728.1"/>
    </source>
</evidence>
<proteinExistence type="predicted"/>
<dbReference type="AlphaFoldDB" id="A0A8J2KDE7"/>
<keyword evidence="1" id="KW-0862">Zinc</keyword>
<organism evidence="3 4">
    <name type="scientific">Allacma fusca</name>
    <dbReference type="NCBI Taxonomy" id="39272"/>
    <lineage>
        <taxon>Eukaryota</taxon>
        <taxon>Metazoa</taxon>
        <taxon>Ecdysozoa</taxon>
        <taxon>Arthropoda</taxon>
        <taxon>Hexapoda</taxon>
        <taxon>Collembola</taxon>
        <taxon>Symphypleona</taxon>
        <taxon>Sminthuridae</taxon>
        <taxon>Allacma</taxon>
    </lineage>
</organism>
<dbReference type="Pfam" id="PF13894">
    <property type="entry name" value="zf-C2H2_4"/>
    <property type="match status" value="1"/>
</dbReference>
<evidence type="ECO:0000256" key="1">
    <source>
        <dbReference type="PROSITE-ProRule" id="PRU00042"/>
    </source>
</evidence>
<sequence length="101" mass="11719">SRKDGLNNHVCVPNMPTCSKCGKRFLTWKQVSGHMTTHRKNREKNCKTPSAKLIKMMRVNKQNTICVVCKFRSINAQSLRRHMKRQHPEILDQIVPPKASH</sequence>
<dbReference type="SMART" id="SM00355">
    <property type="entry name" value="ZnF_C2H2"/>
    <property type="match status" value="2"/>
</dbReference>
<reference evidence="3" key="1">
    <citation type="submission" date="2021-06" db="EMBL/GenBank/DDBJ databases">
        <authorList>
            <person name="Hodson N. C."/>
            <person name="Mongue J. A."/>
            <person name="Jaron S. K."/>
        </authorList>
    </citation>
    <scope>NUCLEOTIDE SEQUENCE</scope>
</reference>
<feature type="domain" description="C2H2-type" evidence="2">
    <location>
        <begin position="16"/>
        <end position="43"/>
    </location>
</feature>
<evidence type="ECO:0000259" key="2">
    <source>
        <dbReference type="PROSITE" id="PS50157"/>
    </source>
</evidence>
<keyword evidence="4" id="KW-1185">Reference proteome</keyword>
<dbReference type="PROSITE" id="PS50157">
    <property type="entry name" value="ZINC_FINGER_C2H2_2"/>
    <property type="match status" value="1"/>
</dbReference>
<dbReference type="GO" id="GO:0008270">
    <property type="term" value="F:zinc ion binding"/>
    <property type="evidence" value="ECO:0007669"/>
    <property type="project" value="UniProtKB-KW"/>
</dbReference>
<feature type="non-terminal residue" evidence="3">
    <location>
        <position position="1"/>
    </location>
</feature>
<name>A0A8J2KDE7_9HEXA</name>
<protein>
    <recommendedName>
        <fullName evidence="2">C2H2-type domain-containing protein</fullName>
    </recommendedName>
</protein>
<keyword evidence="1" id="KW-0479">Metal-binding</keyword>
<dbReference type="PROSITE" id="PS00028">
    <property type="entry name" value="ZINC_FINGER_C2H2_1"/>
    <property type="match status" value="1"/>
</dbReference>
<keyword evidence="1" id="KW-0863">Zinc-finger</keyword>
<accession>A0A8J2KDE7</accession>
<dbReference type="Proteomes" id="UP000708208">
    <property type="component" value="Unassembled WGS sequence"/>
</dbReference>
<dbReference type="EMBL" id="CAJVCH010324152">
    <property type="protein sequence ID" value="CAG7786728.1"/>
    <property type="molecule type" value="Genomic_DNA"/>
</dbReference>
<dbReference type="InterPro" id="IPR013087">
    <property type="entry name" value="Znf_C2H2_type"/>
</dbReference>
<comment type="caution">
    <text evidence="3">The sequence shown here is derived from an EMBL/GenBank/DDBJ whole genome shotgun (WGS) entry which is preliminary data.</text>
</comment>